<dbReference type="PANTHER" id="PTHR24345:SF0">
    <property type="entry name" value="CELL CYCLE SERINE_THREONINE-PROTEIN KINASE CDC5_MSD2"/>
    <property type="match status" value="1"/>
</dbReference>
<dbReference type="CDD" id="cd13118">
    <property type="entry name" value="POLO_box_1"/>
    <property type="match status" value="1"/>
</dbReference>
<dbReference type="FunFam" id="3.30.200.20:FF:000042">
    <property type="entry name" value="Aurora kinase A"/>
    <property type="match status" value="1"/>
</dbReference>
<keyword evidence="6" id="KW-0472">Membrane</keyword>
<evidence type="ECO:0000256" key="1">
    <source>
        <dbReference type="ARBA" id="ARBA00022527"/>
    </source>
</evidence>
<dbReference type="InterPro" id="IPR000959">
    <property type="entry name" value="POLO_box_dom"/>
</dbReference>
<dbReference type="GO" id="GO:0000922">
    <property type="term" value="C:spindle pole"/>
    <property type="evidence" value="ECO:0007669"/>
    <property type="project" value="TreeGrafter"/>
</dbReference>
<evidence type="ECO:0000313" key="9">
    <source>
        <dbReference type="WBParaSite" id="SSTP_0000530000.1"/>
    </source>
</evidence>
<dbReference type="GO" id="GO:0004674">
    <property type="term" value="F:protein serine/threonine kinase activity"/>
    <property type="evidence" value="ECO:0007669"/>
    <property type="project" value="UniProtKB-KW"/>
</dbReference>
<keyword evidence="6" id="KW-0812">Transmembrane</keyword>
<keyword evidence="4" id="KW-0418">Kinase</keyword>
<protein>
    <submittedName>
        <fullName evidence="9">Polo kinase</fullName>
    </submittedName>
</protein>
<keyword evidence="1" id="KW-0723">Serine/threonine-protein kinase</keyword>
<sequence>MVKEVKCERHLPLNITCKENGATFTRGVYLGSGRFSTWYEFANLAEKEIYAGKVISKSRYNSSKFCKKIEKEIKILTSVNHKQIISLVTNFEDYENYYMVFQYCSNGTLHKLLKIKETVTEEEARHFTEQLCYGCSYLHENNIVHRNIWLDTLFLDDNMVLKIGNFGFSKKFEICDGEELYSCTSTTMYTSKEIVNRDNSFKKDIWLIGCVLYALVYGYAPFGIKRRRNIILEMSTYELTLPSFGSEDLKELLNCLLHPSPSKRPKSNEILSFNFLKNDSTPQFQGLLDLQDDILNDGMLEQTLNNVEYLKLFGMVHKLNAIIKEGKLIENQRLEIESNPSSKLPHFVATWIDNSERHDLMYQLSDGTSGIFFNDRTSVTLDASRSNVYYYNFFGLEEICPKTGNPPKFQKRVDLLMHGLEYMHGKLNKMDFITVDKCSNLNKSPVLKEWFRTSRIIVFYLSNEVLQINFFKCHTKVILSIMEGLLSTIDCKNKVEVYSLKKLEEIGYDNKIFSITKILLKVIDIIGTIKTDSSNLDCFNILSGSLNRKSVDNKDRIP</sequence>
<dbReference type="WBParaSite" id="SSTP_0000530000.1">
    <property type="protein sequence ID" value="SSTP_0000530000.1"/>
    <property type="gene ID" value="SSTP_0000530000"/>
</dbReference>
<feature type="domain" description="Protein kinase" evidence="7">
    <location>
        <begin position="24"/>
        <end position="276"/>
    </location>
</feature>
<evidence type="ECO:0000256" key="4">
    <source>
        <dbReference type="ARBA" id="ARBA00022777"/>
    </source>
</evidence>
<dbReference type="PROSITE" id="PS50011">
    <property type="entry name" value="PROTEIN_KINASE_DOM"/>
    <property type="match status" value="1"/>
</dbReference>
<dbReference type="GO" id="GO:0005737">
    <property type="term" value="C:cytoplasm"/>
    <property type="evidence" value="ECO:0007669"/>
    <property type="project" value="TreeGrafter"/>
</dbReference>
<dbReference type="GO" id="GO:0005524">
    <property type="term" value="F:ATP binding"/>
    <property type="evidence" value="ECO:0007669"/>
    <property type="project" value="UniProtKB-KW"/>
</dbReference>
<dbReference type="SUPFAM" id="SSF82615">
    <property type="entry name" value="Polo-box domain"/>
    <property type="match status" value="2"/>
</dbReference>
<evidence type="ECO:0000256" key="2">
    <source>
        <dbReference type="ARBA" id="ARBA00022679"/>
    </source>
</evidence>
<reference evidence="9" key="1">
    <citation type="submission" date="2015-08" db="UniProtKB">
        <authorList>
            <consortium name="WormBaseParasite"/>
        </authorList>
    </citation>
    <scope>IDENTIFICATION</scope>
</reference>
<dbReference type="PANTHER" id="PTHR24345">
    <property type="entry name" value="SERINE/THREONINE-PROTEIN KINASE PLK"/>
    <property type="match status" value="1"/>
</dbReference>
<evidence type="ECO:0000256" key="3">
    <source>
        <dbReference type="ARBA" id="ARBA00022741"/>
    </source>
</evidence>
<evidence type="ECO:0000256" key="6">
    <source>
        <dbReference type="SAM" id="Phobius"/>
    </source>
</evidence>
<dbReference type="Gene3D" id="3.30.200.20">
    <property type="entry name" value="Phosphorylase Kinase, domain 1"/>
    <property type="match status" value="1"/>
</dbReference>
<evidence type="ECO:0000256" key="5">
    <source>
        <dbReference type="ARBA" id="ARBA00022840"/>
    </source>
</evidence>
<keyword evidence="3" id="KW-0547">Nucleotide-binding</keyword>
<dbReference type="InterPro" id="IPR033701">
    <property type="entry name" value="POLO_box_1"/>
</dbReference>
<feature type="transmembrane region" description="Helical" evidence="6">
    <location>
        <begin position="205"/>
        <end position="224"/>
    </location>
</feature>
<keyword evidence="5" id="KW-0067">ATP-binding</keyword>
<dbReference type="Gene3D" id="1.10.510.10">
    <property type="entry name" value="Transferase(Phosphotransferase) domain 1"/>
    <property type="match status" value="1"/>
</dbReference>
<dbReference type="InterPro" id="IPR011009">
    <property type="entry name" value="Kinase-like_dom_sf"/>
</dbReference>
<dbReference type="GO" id="GO:0000776">
    <property type="term" value="C:kinetochore"/>
    <property type="evidence" value="ECO:0007669"/>
    <property type="project" value="TreeGrafter"/>
</dbReference>
<dbReference type="GO" id="GO:0005634">
    <property type="term" value="C:nucleus"/>
    <property type="evidence" value="ECO:0007669"/>
    <property type="project" value="TreeGrafter"/>
</dbReference>
<dbReference type="AlphaFoldDB" id="A0A0K0E724"/>
<dbReference type="InterPro" id="IPR036947">
    <property type="entry name" value="POLO_box_dom_sf"/>
</dbReference>
<keyword evidence="6" id="KW-1133">Transmembrane helix</keyword>
<dbReference type="STRING" id="6248.A0A0K0E724"/>
<dbReference type="PROSITE" id="PS50078">
    <property type="entry name" value="POLO_BOX"/>
    <property type="match status" value="1"/>
</dbReference>
<dbReference type="InterPro" id="IPR000719">
    <property type="entry name" value="Prot_kinase_dom"/>
</dbReference>
<dbReference type="GO" id="GO:0007052">
    <property type="term" value="P:mitotic spindle organization"/>
    <property type="evidence" value="ECO:0007669"/>
    <property type="project" value="TreeGrafter"/>
</dbReference>
<organism evidence="9">
    <name type="scientific">Strongyloides stercoralis</name>
    <name type="common">Threadworm</name>
    <dbReference type="NCBI Taxonomy" id="6248"/>
    <lineage>
        <taxon>Eukaryota</taxon>
        <taxon>Metazoa</taxon>
        <taxon>Ecdysozoa</taxon>
        <taxon>Nematoda</taxon>
        <taxon>Chromadorea</taxon>
        <taxon>Rhabditida</taxon>
        <taxon>Tylenchina</taxon>
        <taxon>Panagrolaimomorpha</taxon>
        <taxon>Strongyloidoidea</taxon>
        <taxon>Strongyloididae</taxon>
        <taxon>Strongyloides</taxon>
    </lineage>
</organism>
<keyword evidence="2" id="KW-0808">Transferase</keyword>
<feature type="domain" description="POLO box" evidence="8">
    <location>
        <begin position="347"/>
        <end position="425"/>
    </location>
</feature>
<dbReference type="Pfam" id="PF00069">
    <property type="entry name" value="Pkinase"/>
    <property type="match status" value="1"/>
</dbReference>
<dbReference type="SUPFAM" id="SSF56112">
    <property type="entry name" value="Protein kinase-like (PK-like)"/>
    <property type="match status" value="1"/>
</dbReference>
<evidence type="ECO:0000259" key="7">
    <source>
        <dbReference type="PROSITE" id="PS50011"/>
    </source>
</evidence>
<evidence type="ECO:0000259" key="8">
    <source>
        <dbReference type="PROSITE" id="PS50078"/>
    </source>
</evidence>
<dbReference type="Pfam" id="PF00659">
    <property type="entry name" value="POLO_box"/>
    <property type="match status" value="2"/>
</dbReference>
<proteinExistence type="predicted"/>
<accession>A0A0K0E724</accession>
<dbReference type="Gene3D" id="3.30.1120.30">
    <property type="entry name" value="POLO box domain"/>
    <property type="match status" value="2"/>
</dbReference>
<name>A0A0K0E724_STRER</name>